<dbReference type="Proteomes" id="UP000240830">
    <property type="component" value="Unassembled WGS sequence"/>
</dbReference>
<evidence type="ECO:0000313" key="2">
    <source>
        <dbReference type="EMBL" id="PJF17103.1"/>
    </source>
</evidence>
<dbReference type="STRING" id="1246581.A0A2H9TH53"/>
<keyword evidence="3" id="KW-1185">Reference proteome</keyword>
<name>A0A2H9TH53_9FUNG</name>
<protein>
    <submittedName>
        <fullName evidence="2">GDP-keto-6-deoxymannnose 3,5-epimerase/4-reductase</fullName>
    </submittedName>
</protein>
<sequence>MVAITDSAAKKVILVTGGSGLVGKAVQHIVNNDTDPRFAKEKDETWIFLNSKDGDLRNMEATKQIFQKYKPTHILHLAAMVGGLFRNMKYKAEMYRDNVLINDNVIHCSHEAKVKKLVSCLSTCILPDKTTYPIDETMIHNGPPHESNAGYAYAKRMIDVQNQ</sequence>
<dbReference type="Pfam" id="PF01370">
    <property type="entry name" value="Epimerase"/>
    <property type="match status" value="1"/>
</dbReference>
<dbReference type="InterPro" id="IPR036291">
    <property type="entry name" value="NAD(P)-bd_dom_sf"/>
</dbReference>
<organism evidence="2 3">
    <name type="scientific">Paramicrosporidium saccamoebae</name>
    <dbReference type="NCBI Taxonomy" id="1246581"/>
    <lineage>
        <taxon>Eukaryota</taxon>
        <taxon>Fungi</taxon>
        <taxon>Fungi incertae sedis</taxon>
        <taxon>Cryptomycota</taxon>
        <taxon>Cryptomycota incertae sedis</taxon>
        <taxon>Paramicrosporidium</taxon>
    </lineage>
</organism>
<dbReference type="PANTHER" id="PTHR43238:SF1">
    <property type="entry name" value="GDP-L-FUCOSE SYNTHASE"/>
    <property type="match status" value="1"/>
</dbReference>
<dbReference type="GO" id="GO:0050577">
    <property type="term" value="F:GDP-L-fucose synthase activity"/>
    <property type="evidence" value="ECO:0007669"/>
    <property type="project" value="TreeGrafter"/>
</dbReference>
<gene>
    <name evidence="2" type="ORF">PSACC_03091</name>
</gene>
<dbReference type="EMBL" id="MTSL01000191">
    <property type="protein sequence ID" value="PJF17103.1"/>
    <property type="molecule type" value="Genomic_DNA"/>
</dbReference>
<dbReference type="Gene3D" id="3.40.50.720">
    <property type="entry name" value="NAD(P)-binding Rossmann-like Domain"/>
    <property type="match status" value="1"/>
</dbReference>
<dbReference type="PANTHER" id="PTHR43238">
    <property type="entry name" value="GDP-L-FUCOSE SYNTHASE"/>
    <property type="match status" value="1"/>
</dbReference>
<evidence type="ECO:0000313" key="3">
    <source>
        <dbReference type="Proteomes" id="UP000240830"/>
    </source>
</evidence>
<reference evidence="2 3" key="1">
    <citation type="submission" date="2016-10" db="EMBL/GenBank/DDBJ databases">
        <title>The genome of Paramicrosporidium saccamoebae is the missing link in understanding Cryptomycota and Microsporidia evolution.</title>
        <authorList>
            <person name="Quandt C.A."/>
            <person name="Beaudet D."/>
            <person name="Corsaro D."/>
            <person name="Michel R."/>
            <person name="Corradi N."/>
            <person name="James T."/>
        </authorList>
    </citation>
    <scope>NUCLEOTIDE SEQUENCE [LARGE SCALE GENOMIC DNA]</scope>
    <source>
        <strain evidence="2 3">KSL3</strain>
    </source>
</reference>
<comment type="caution">
    <text evidence="2">The sequence shown here is derived from an EMBL/GenBank/DDBJ whole genome shotgun (WGS) entry which is preliminary data.</text>
</comment>
<dbReference type="InterPro" id="IPR001509">
    <property type="entry name" value="Epimerase_deHydtase"/>
</dbReference>
<dbReference type="OrthoDB" id="202470at2759"/>
<proteinExistence type="predicted"/>
<dbReference type="SUPFAM" id="SSF51735">
    <property type="entry name" value="NAD(P)-binding Rossmann-fold domains"/>
    <property type="match status" value="1"/>
</dbReference>
<dbReference type="AlphaFoldDB" id="A0A2H9TH53"/>
<accession>A0A2H9TH53</accession>
<evidence type="ECO:0000259" key="1">
    <source>
        <dbReference type="Pfam" id="PF01370"/>
    </source>
</evidence>
<feature type="domain" description="NAD-dependent epimerase/dehydratase" evidence="1">
    <location>
        <begin position="13"/>
        <end position="160"/>
    </location>
</feature>